<dbReference type="EMBL" id="WRPA01000003">
    <property type="protein sequence ID" value="MXR67955.1"/>
    <property type="molecule type" value="Genomic_DNA"/>
</dbReference>
<evidence type="ECO:0000256" key="2">
    <source>
        <dbReference type="SAM" id="SignalP"/>
    </source>
</evidence>
<protein>
    <recommendedName>
        <fullName evidence="5">Lipoprotein</fullName>
    </recommendedName>
</protein>
<reference evidence="3 4" key="1">
    <citation type="submission" date="2019-12" db="EMBL/GenBank/DDBJ databases">
        <title>Shewanella insulae sp. nov., isolated from a tidal flat.</title>
        <authorList>
            <person name="Yoon J.-H."/>
        </authorList>
    </citation>
    <scope>NUCLEOTIDE SEQUENCE [LARGE SCALE GENOMIC DNA]</scope>
    <source>
        <strain evidence="3 4">JBTF-M18</strain>
    </source>
</reference>
<organism evidence="3 4">
    <name type="scientific">Shewanella insulae</name>
    <dbReference type="NCBI Taxonomy" id="2681496"/>
    <lineage>
        <taxon>Bacteria</taxon>
        <taxon>Pseudomonadati</taxon>
        <taxon>Pseudomonadota</taxon>
        <taxon>Gammaproteobacteria</taxon>
        <taxon>Alteromonadales</taxon>
        <taxon>Shewanellaceae</taxon>
        <taxon>Shewanella</taxon>
    </lineage>
</organism>
<dbReference type="AlphaFoldDB" id="A0A6L7HUV5"/>
<sequence>MNKWILLIALGLSACSSGMSMSVTTEAEPEGDPLVVKDPMSQDNQRIIDDAKQDGRLNKD</sequence>
<feature type="region of interest" description="Disordered" evidence="1">
    <location>
        <begin position="23"/>
        <end position="60"/>
    </location>
</feature>
<evidence type="ECO:0000313" key="4">
    <source>
        <dbReference type="Proteomes" id="UP000474778"/>
    </source>
</evidence>
<dbReference type="Proteomes" id="UP000474778">
    <property type="component" value="Unassembled WGS sequence"/>
</dbReference>
<proteinExistence type="predicted"/>
<feature type="compositionally biased region" description="Basic and acidic residues" evidence="1">
    <location>
        <begin position="46"/>
        <end position="60"/>
    </location>
</feature>
<dbReference type="PROSITE" id="PS51257">
    <property type="entry name" value="PROKAR_LIPOPROTEIN"/>
    <property type="match status" value="1"/>
</dbReference>
<evidence type="ECO:0008006" key="5">
    <source>
        <dbReference type="Google" id="ProtNLM"/>
    </source>
</evidence>
<keyword evidence="2" id="KW-0732">Signal</keyword>
<gene>
    <name evidence="3" type="ORF">GNT65_04615</name>
</gene>
<feature type="signal peptide" evidence="2">
    <location>
        <begin position="1"/>
        <end position="27"/>
    </location>
</feature>
<evidence type="ECO:0000256" key="1">
    <source>
        <dbReference type="SAM" id="MobiDB-lite"/>
    </source>
</evidence>
<comment type="caution">
    <text evidence="3">The sequence shown here is derived from an EMBL/GenBank/DDBJ whole genome shotgun (WGS) entry which is preliminary data.</text>
</comment>
<keyword evidence="4" id="KW-1185">Reference proteome</keyword>
<accession>A0A6L7HUV5</accession>
<dbReference type="RefSeq" id="WP_160793943.1">
    <property type="nucleotide sequence ID" value="NZ_WRPA01000003.1"/>
</dbReference>
<name>A0A6L7HUV5_9GAMM</name>
<evidence type="ECO:0000313" key="3">
    <source>
        <dbReference type="EMBL" id="MXR67955.1"/>
    </source>
</evidence>
<feature type="chain" id="PRO_5026752312" description="Lipoprotein" evidence="2">
    <location>
        <begin position="28"/>
        <end position="60"/>
    </location>
</feature>